<dbReference type="AlphaFoldDB" id="A0A6N2B0C8"/>
<protein>
    <submittedName>
        <fullName evidence="2">Uncharacterized protein</fullName>
    </submittedName>
</protein>
<proteinExistence type="predicted"/>
<evidence type="ECO:0000256" key="1">
    <source>
        <dbReference type="SAM" id="MobiDB-lite"/>
    </source>
</evidence>
<sequence>MPHKVSNDGVYRKAETHQKSSSGALVDMAISLLTFLRMSEMQSPPLATTLTLLISLICVPATDKKLV</sequence>
<comment type="caution">
    <text evidence="2">The sequence shown here is derived from an EMBL/GenBank/DDBJ whole genome shotgun (WGS) entry which is preliminary data.</text>
</comment>
<gene>
    <name evidence="2" type="ORF">EJD97_020949</name>
</gene>
<feature type="region of interest" description="Disordered" evidence="1">
    <location>
        <begin position="1"/>
        <end position="22"/>
    </location>
</feature>
<organism evidence="2">
    <name type="scientific">Solanum chilense</name>
    <name type="common">Tomato</name>
    <name type="synonym">Lycopersicon chilense</name>
    <dbReference type="NCBI Taxonomy" id="4083"/>
    <lineage>
        <taxon>Eukaryota</taxon>
        <taxon>Viridiplantae</taxon>
        <taxon>Streptophyta</taxon>
        <taxon>Embryophyta</taxon>
        <taxon>Tracheophyta</taxon>
        <taxon>Spermatophyta</taxon>
        <taxon>Magnoliopsida</taxon>
        <taxon>eudicotyledons</taxon>
        <taxon>Gunneridae</taxon>
        <taxon>Pentapetalae</taxon>
        <taxon>asterids</taxon>
        <taxon>lamiids</taxon>
        <taxon>Solanales</taxon>
        <taxon>Solanaceae</taxon>
        <taxon>Solanoideae</taxon>
        <taxon>Solaneae</taxon>
        <taxon>Solanum</taxon>
        <taxon>Solanum subgen. Lycopersicon</taxon>
    </lineage>
</organism>
<evidence type="ECO:0000313" key="2">
    <source>
        <dbReference type="EMBL" id="TMW86731.1"/>
    </source>
</evidence>
<accession>A0A6N2B0C8</accession>
<name>A0A6N2B0C8_SOLCI</name>
<reference evidence="2" key="1">
    <citation type="submission" date="2019-05" db="EMBL/GenBank/DDBJ databases">
        <title>The de novo reference genome and transcriptome assemblies of the wild tomato species Solanum chilense.</title>
        <authorList>
            <person name="Stam R."/>
            <person name="Nosenko T."/>
            <person name="Hoerger A.C."/>
            <person name="Stephan W."/>
            <person name="Seidel M.A."/>
            <person name="Kuhn J.M.M."/>
            <person name="Haberer G."/>
            <person name="Tellier A."/>
        </authorList>
    </citation>
    <scope>NUCLEOTIDE SEQUENCE</scope>
    <source>
        <tissue evidence="2">Mature leaves</tissue>
    </source>
</reference>
<dbReference type="EMBL" id="RXGB01006218">
    <property type="protein sequence ID" value="TMW86731.1"/>
    <property type="molecule type" value="Genomic_DNA"/>
</dbReference>
<feature type="non-terminal residue" evidence="2">
    <location>
        <position position="67"/>
    </location>
</feature>